<reference evidence="1 2" key="1">
    <citation type="submission" date="2016-09" db="EMBL/GenBank/DDBJ databases">
        <title>Extensive genetic diversity and differential bi-allelic expression allows diatom success in the polar Southern Ocean.</title>
        <authorList>
            <consortium name="DOE Joint Genome Institute"/>
            <person name="Mock T."/>
            <person name="Otillar R.P."/>
            <person name="Strauss J."/>
            <person name="Dupont C."/>
            <person name="Frickenhaus S."/>
            <person name="Maumus F."/>
            <person name="Mcmullan M."/>
            <person name="Sanges R."/>
            <person name="Schmutz J."/>
            <person name="Toseland A."/>
            <person name="Valas R."/>
            <person name="Veluchamy A."/>
            <person name="Ward B.J."/>
            <person name="Allen A."/>
            <person name="Barry K."/>
            <person name="Falciatore A."/>
            <person name="Ferrante M."/>
            <person name="Fortunato A.E."/>
            <person name="Gloeckner G."/>
            <person name="Gruber A."/>
            <person name="Hipkin R."/>
            <person name="Janech M."/>
            <person name="Kroth P."/>
            <person name="Leese F."/>
            <person name="Lindquist E."/>
            <person name="Lyon B.R."/>
            <person name="Martin J."/>
            <person name="Mayer C."/>
            <person name="Parker M."/>
            <person name="Quesneville H."/>
            <person name="Raymond J."/>
            <person name="Uhlig C."/>
            <person name="Valentin K.U."/>
            <person name="Worden A.Z."/>
            <person name="Armbrust E.V."/>
            <person name="Bowler C."/>
            <person name="Green B."/>
            <person name="Moulton V."/>
            <person name="Van Oosterhout C."/>
            <person name="Grigoriev I."/>
        </authorList>
    </citation>
    <scope>NUCLEOTIDE SEQUENCE [LARGE SCALE GENOMIC DNA]</scope>
    <source>
        <strain evidence="1 2">CCMP1102</strain>
    </source>
</reference>
<keyword evidence="2" id="KW-1185">Reference proteome</keyword>
<evidence type="ECO:0000313" key="1">
    <source>
        <dbReference type="EMBL" id="OEU10758.1"/>
    </source>
</evidence>
<accession>A0A1E7EXJ3</accession>
<proteinExistence type="predicted"/>
<evidence type="ECO:0000313" key="2">
    <source>
        <dbReference type="Proteomes" id="UP000095751"/>
    </source>
</evidence>
<dbReference type="InParanoid" id="A0A1E7EXJ3"/>
<sequence length="57" mass="6508">MVNIGQITTVIRIERAWKEGTNAGRNFRNGRDEIKEEIKESMDKISDELSKAMLGPM</sequence>
<name>A0A1E7EXJ3_9STRA</name>
<organism evidence="1 2">
    <name type="scientific">Fragilariopsis cylindrus CCMP1102</name>
    <dbReference type="NCBI Taxonomy" id="635003"/>
    <lineage>
        <taxon>Eukaryota</taxon>
        <taxon>Sar</taxon>
        <taxon>Stramenopiles</taxon>
        <taxon>Ochrophyta</taxon>
        <taxon>Bacillariophyta</taxon>
        <taxon>Bacillariophyceae</taxon>
        <taxon>Bacillariophycidae</taxon>
        <taxon>Bacillariales</taxon>
        <taxon>Bacillariaceae</taxon>
        <taxon>Fragilariopsis</taxon>
    </lineage>
</organism>
<dbReference type="Proteomes" id="UP000095751">
    <property type="component" value="Unassembled WGS sequence"/>
</dbReference>
<dbReference type="EMBL" id="KV784370">
    <property type="protein sequence ID" value="OEU10758.1"/>
    <property type="molecule type" value="Genomic_DNA"/>
</dbReference>
<protein>
    <submittedName>
        <fullName evidence="1">Uncharacterized protein</fullName>
    </submittedName>
</protein>
<dbReference type="KEGG" id="fcy:FRACYDRAFT_270982"/>
<dbReference type="AlphaFoldDB" id="A0A1E7EXJ3"/>
<gene>
    <name evidence="1" type="ORF">FRACYDRAFT_270982</name>
</gene>